<evidence type="ECO:0008006" key="3">
    <source>
        <dbReference type="Google" id="ProtNLM"/>
    </source>
</evidence>
<accession>A0A316A5M0</accession>
<dbReference type="OrthoDB" id="4964527at2"/>
<dbReference type="RefSeq" id="WP_109774844.1">
    <property type="nucleotide sequence ID" value="NZ_QGDQ01000015.1"/>
</dbReference>
<comment type="caution">
    <text evidence="1">The sequence shown here is derived from an EMBL/GenBank/DDBJ whole genome shotgun (WGS) entry which is preliminary data.</text>
</comment>
<reference evidence="1 2" key="1">
    <citation type="submission" date="2018-03" db="EMBL/GenBank/DDBJ databases">
        <title>Genomic Encyclopedia of Archaeal and Bacterial Type Strains, Phase II (KMG-II): from individual species to whole genera.</title>
        <authorList>
            <person name="Goeker M."/>
        </authorList>
    </citation>
    <scope>NUCLEOTIDE SEQUENCE [LARGE SCALE GENOMIC DNA]</scope>
    <source>
        <strain evidence="1 2">DSM 44889</strain>
    </source>
</reference>
<dbReference type="EMBL" id="QGDQ01000015">
    <property type="protein sequence ID" value="PWJ52985.1"/>
    <property type="molecule type" value="Genomic_DNA"/>
</dbReference>
<dbReference type="AlphaFoldDB" id="A0A316A5M0"/>
<sequence>MTDTKHRYVYSAVRVVPRPAAAEFANVAVIVGSETTGEWSLHQADDEARIRRFCGAEALTAAHDFLNHVGAEIDLAAFALEDDLPPRGERAAGVGEEWLRSLARSMMHVVQLSPPRPLLAADLSTAVQLAVSNLLVEPDVPRSRGMTKTRLVSDLRRSFAARGLASHLLVRPELTTNGRHPYEAVADMALIDERVLQLTQTWSFRSEDQRLVSRSTRAWAWSMRSLRESGAVLRLATGEWSVPPDVDLQVVCIPPDEGANRDVYQEALAIFEDIDAHHVELDVDTAAARAARLLDRSS</sequence>
<organism evidence="1 2">
    <name type="scientific">Quadrisphaera granulorum</name>
    <dbReference type="NCBI Taxonomy" id="317664"/>
    <lineage>
        <taxon>Bacteria</taxon>
        <taxon>Bacillati</taxon>
        <taxon>Actinomycetota</taxon>
        <taxon>Actinomycetes</taxon>
        <taxon>Kineosporiales</taxon>
        <taxon>Kineosporiaceae</taxon>
        <taxon>Quadrisphaera</taxon>
    </lineage>
</organism>
<dbReference type="Pfam" id="PF11236">
    <property type="entry name" value="DUF3037"/>
    <property type="match status" value="1"/>
</dbReference>
<proteinExistence type="predicted"/>
<evidence type="ECO:0000313" key="2">
    <source>
        <dbReference type="Proteomes" id="UP000245469"/>
    </source>
</evidence>
<evidence type="ECO:0000313" key="1">
    <source>
        <dbReference type="EMBL" id="PWJ52985.1"/>
    </source>
</evidence>
<gene>
    <name evidence="1" type="ORF">BXY45_1152</name>
</gene>
<protein>
    <recommendedName>
        <fullName evidence="3">DUF3037 family protein</fullName>
    </recommendedName>
</protein>
<keyword evidence="2" id="KW-1185">Reference proteome</keyword>
<name>A0A316A5M0_9ACTN</name>
<dbReference type="InterPro" id="IPR021398">
    <property type="entry name" value="DUF3037"/>
</dbReference>
<dbReference type="Proteomes" id="UP000245469">
    <property type="component" value="Unassembled WGS sequence"/>
</dbReference>